<gene>
    <name evidence="3" type="ORF">KHC33_11590</name>
</gene>
<keyword evidence="4" id="KW-1185">Reference proteome</keyword>
<dbReference type="InterPro" id="IPR038726">
    <property type="entry name" value="PDDEXK_AddAB-type"/>
</dbReference>
<dbReference type="Pfam" id="PF12705">
    <property type="entry name" value="PDDEXK_1"/>
    <property type="match status" value="1"/>
</dbReference>
<dbReference type="SUPFAM" id="SSF52540">
    <property type="entry name" value="P-loop containing nucleoside triphosphate hydrolases"/>
    <property type="match status" value="1"/>
</dbReference>
<evidence type="ECO:0000313" key="4">
    <source>
        <dbReference type="Proteomes" id="UP000680656"/>
    </source>
</evidence>
<accession>A0A8E7B066</accession>
<dbReference type="KEGG" id="mrtj:KHC33_11590"/>
<evidence type="ECO:0000313" key="3">
    <source>
        <dbReference type="EMBL" id="QVV87977.1"/>
    </source>
</evidence>
<evidence type="ECO:0000256" key="1">
    <source>
        <dbReference type="SAM" id="MobiDB-lite"/>
    </source>
</evidence>
<organism evidence="3 4">
    <name type="scientific">Methanospirillum purgamenti</name>
    <dbReference type="NCBI Taxonomy" id="2834276"/>
    <lineage>
        <taxon>Archaea</taxon>
        <taxon>Methanobacteriati</taxon>
        <taxon>Methanobacteriota</taxon>
        <taxon>Stenosarchaea group</taxon>
        <taxon>Methanomicrobia</taxon>
        <taxon>Methanomicrobiales</taxon>
        <taxon>Methanospirillaceae</taxon>
        <taxon>Methanospirillum</taxon>
    </lineage>
</organism>
<feature type="region of interest" description="Disordered" evidence="1">
    <location>
        <begin position="447"/>
        <end position="470"/>
    </location>
</feature>
<reference evidence="3 4" key="1">
    <citation type="submission" date="2021-05" db="EMBL/GenBank/DDBJ databases">
        <title>A novel Methanospirillum isolate from a pyrite-forming mixed culture.</title>
        <authorList>
            <person name="Bunk B."/>
            <person name="Sproer C."/>
            <person name="Spring S."/>
            <person name="Pester M."/>
        </authorList>
    </citation>
    <scope>NUCLEOTIDE SEQUENCE [LARGE SCALE GENOMIC DNA]</scope>
    <source>
        <strain evidence="3 4">J.3.6.1-F.2.7.3</strain>
    </source>
</reference>
<dbReference type="GeneID" id="65097836"/>
<dbReference type="AlphaFoldDB" id="A0A8E7B066"/>
<dbReference type="RefSeq" id="WP_214418794.1">
    <property type="nucleotide sequence ID" value="NZ_CP075546.1"/>
</dbReference>
<dbReference type="Gene3D" id="3.40.50.300">
    <property type="entry name" value="P-loop containing nucleotide triphosphate hydrolases"/>
    <property type="match status" value="1"/>
</dbReference>
<feature type="domain" description="PD-(D/E)XK endonuclease-like" evidence="2">
    <location>
        <begin position="790"/>
        <end position="1114"/>
    </location>
</feature>
<dbReference type="InterPro" id="IPR027417">
    <property type="entry name" value="P-loop_NTPase"/>
</dbReference>
<sequence length="1142" mass="131237">MAGQSVLVHAIPGETLEHEILKFCSHITHYPFNSWMILPTRRLVKMVQGKLIEMKQSFLPDHICTLDELCEHLIDQHGQEIVRINSTTSRLLLIDIMHEHEDDLTLFFTNKNPSPRAIQDLQTLLQVIIRREINYPACLGSLASEKSYQIDLLISAYKNRLVEKNLVDPDTLLIWVIDFLSKINQEHATSILGHVHLYGLFEPLPLEKRLITSIKKVCSSLTYTIPFGRDPEVFSDSGSWLSPDFEEDLDIHIEKSQITTIFSYEPSQTGDQLSFSHITGMGFSDPVMEMNSVAREISRLLSLGASYDDIVVVSPDVRTSLGYATETFADFHIPITSSQGPHISTTPLIAYYLTIFDVIEKGFRYEELIRVIQSPYCRFRWTEYGETGNSDISPDKAITDQTGNYRILLYDHVDLICRSYGLDGGHIDWAFRLSEIVRMCNEIKEEDQKVQKTDTEKNAKSESSSSYTPRRPLPVEQIEITVSGILRFIALLRTLQEKQTIPEHIDQFNNILRELGSPVPGTDRDAPENAWLSDEEFSLLKSFESVYQELKNISRAGIVSSISSKGPISFIKFIRSFRHLIQDKTLNTEPGIPGIMLTGIREIVHQHYPYVFLISLNEGFIPRLTTRLPFTNASENARMDTRTLSDILRQEKYQFIAALLSGTSHVYLSWYEHKDERTTLSSVFIDHLRTSTLLPEWEYRATNETENPPNPYEYGAIEASIVAGKCIQNKRWREAQSLVPHDVSLFSLFDRITIERSYRFRLNRSEYDGIIGYDHVIRKMLSKKFGTDYHWSASMFETYAKCPFRFYLERVVHIRPLPDIGSDLPPETKGNLIHIILSRFERTMYERNLLPLHEDIIDQALSTIKEIAIEECNKVPYATPLWHAKKRQLMGDDKVGDGMLDRFVFAEIERLKQDDDGRVPHLYKPSFFEFSFGAVKGPDDDPHSLREPVDLIDIQKDWDQSDGDHMGKKSSDIIRFIGKIDRIDSTPDGLFGIIDYKTGKKIPGPSDLTRMTALQLPLYLLAYHKISHLTPAFGSYVQLQRKIMHSLILYDPAHKRTLPKGKLPKSEPKWRDILQCALDSSISHVHNIRDGQFPIQATSECNTDWYCPYKTICRFQPDRGSQLGEWYHYPSEENSDMKKGDA</sequence>
<protein>
    <submittedName>
        <fullName evidence="3">PD-(D/E)XK nuclease family protein</fullName>
    </submittedName>
</protein>
<evidence type="ECO:0000259" key="2">
    <source>
        <dbReference type="Pfam" id="PF12705"/>
    </source>
</evidence>
<proteinExistence type="predicted"/>
<name>A0A8E7B066_9EURY</name>
<dbReference type="EMBL" id="CP075546">
    <property type="protein sequence ID" value="QVV87977.1"/>
    <property type="molecule type" value="Genomic_DNA"/>
</dbReference>
<feature type="compositionally biased region" description="Basic and acidic residues" evidence="1">
    <location>
        <begin position="447"/>
        <end position="460"/>
    </location>
</feature>
<dbReference type="Proteomes" id="UP000680656">
    <property type="component" value="Chromosome"/>
</dbReference>
<dbReference type="Gene3D" id="3.90.320.10">
    <property type="match status" value="1"/>
</dbReference>
<dbReference type="InterPro" id="IPR011604">
    <property type="entry name" value="PDDEXK-like_dom_sf"/>
</dbReference>